<protein>
    <submittedName>
        <fullName evidence="2">Uncharacterized protein</fullName>
    </submittedName>
</protein>
<proteinExistence type="predicted"/>
<sequence length="105" mass="11533">MVNPDILVKLRWVVFVALGVCLMVSPALAEVTPAVEEDSNGSLTPLFPLRGTKGKGEYHGGMKTTEEYHNRQIPLSAGKSQVESPVETLRPDYYSTDLFFTGGEF</sequence>
<organism evidence="2">
    <name type="scientific">marine metagenome</name>
    <dbReference type="NCBI Taxonomy" id="408172"/>
    <lineage>
        <taxon>unclassified sequences</taxon>
        <taxon>metagenomes</taxon>
        <taxon>ecological metagenomes</taxon>
    </lineage>
</organism>
<evidence type="ECO:0000256" key="1">
    <source>
        <dbReference type="SAM" id="MobiDB-lite"/>
    </source>
</evidence>
<feature type="region of interest" description="Disordered" evidence="1">
    <location>
        <begin position="35"/>
        <end position="62"/>
    </location>
</feature>
<dbReference type="AlphaFoldDB" id="A0A382UNF2"/>
<feature type="non-terminal residue" evidence="2">
    <location>
        <position position="105"/>
    </location>
</feature>
<reference evidence="2" key="1">
    <citation type="submission" date="2018-05" db="EMBL/GenBank/DDBJ databases">
        <authorList>
            <person name="Lanie J.A."/>
            <person name="Ng W.-L."/>
            <person name="Kazmierczak K.M."/>
            <person name="Andrzejewski T.M."/>
            <person name="Davidsen T.M."/>
            <person name="Wayne K.J."/>
            <person name="Tettelin H."/>
            <person name="Glass J.I."/>
            <person name="Rusch D."/>
            <person name="Podicherti R."/>
            <person name="Tsui H.-C.T."/>
            <person name="Winkler M.E."/>
        </authorList>
    </citation>
    <scope>NUCLEOTIDE SEQUENCE</scope>
</reference>
<accession>A0A382UNF2</accession>
<evidence type="ECO:0000313" key="2">
    <source>
        <dbReference type="EMBL" id="SVD35712.1"/>
    </source>
</evidence>
<name>A0A382UNF2_9ZZZZ</name>
<dbReference type="EMBL" id="UINC01145529">
    <property type="protein sequence ID" value="SVD35712.1"/>
    <property type="molecule type" value="Genomic_DNA"/>
</dbReference>
<gene>
    <name evidence="2" type="ORF">METZ01_LOCUS388566</name>
</gene>